<dbReference type="PROSITE" id="PS51898">
    <property type="entry name" value="TYR_RECOMBINASE"/>
    <property type="match status" value="1"/>
</dbReference>
<evidence type="ECO:0000259" key="5">
    <source>
        <dbReference type="PROSITE" id="PS51898"/>
    </source>
</evidence>
<dbReference type="Gene3D" id="1.10.150.130">
    <property type="match status" value="1"/>
</dbReference>
<dbReference type="InterPro" id="IPR013762">
    <property type="entry name" value="Integrase-like_cat_sf"/>
</dbReference>
<dbReference type="Pfam" id="PF13356">
    <property type="entry name" value="Arm-DNA-bind_3"/>
    <property type="match status" value="1"/>
</dbReference>
<keyword evidence="7" id="KW-1185">Reference proteome</keyword>
<evidence type="ECO:0000313" key="7">
    <source>
        <dbReference type="Proteomes" id="UP000199598"/>
    </source>
</evidence>
<organism evidence="6 7">
    <name type="scientific">Pseudovibrio ascidiaceicola</name>
    <dbReference type="NCBI Taxonomy" id="285279"/>
    <lineage>
        <taxon>Bacteria</taxon>
        <taxon>Pseudomonadati</taxon>
        <taxon>Pseudomonadota</taxon>
        <taxon>Alphaproteobacteria</taxon>
        <taxon>Hyphomicrobiales</taxon>
        <taxon>Stappiaceae</taxon>
        <taxon>Pseudovibrio</taxon>
    </lineage>
</organism>
<evidence type="ECO:0000256" key="3">
    <source>
        <dbReference type="ARBA" id="ARBA00023125"/>
    </source>
</evidence>
<protein>
    <submittedName>
        <fullName evidence="6">Site-specific recombinase XerD</fullName>
    </submittedName>
</protein>
<name>A0A1I4CPI8_9HYPH</name>
<evidence type="ECO:0000256" key="4">
    <source>
        <dbReference type="ARBA" id="ARBA00023172"/>
    </source>
</evidence>
<dbReference type="InterPro" id="IPR002104">
    <property type="entry name" value="Integrase_catalytic"/>
</dbReference>
<dbReference type="Gene3D" id="3.30.160.390">
    <property type="entry name" value="Integrase, DNA-binding domain"/>
    <property type="match status" value="1"/>
</dbReference>
<dbReference type="InterPro" id="IPR010998">
    <property type="entry name" value="Integrase_recombinase_N"/>
</dbReference>
<sequence>MPNVTKRTVDAAKPAAKKYFVWDGKLSGFGLQVAPTGRKTFIVQYRTLEGRSRRLTLGKYGELTPDQARGLAVDVLAKVRNGEDPTVNRKIIRNAPTVDDLLDMYLSEHVEVHNKPKSAVEIRRILERCVRKPLGKAKLASVTRQDISKLHRSMRRTPRQANHVLAIISKAFNLAEVWGLRPEHSNPVRLVKRYKENERDRFLTGDELQRLGKTLELAEKEGLPWIIKAKPENRKHLRHDIEKRRTPVNPMALYCLKLLLYTGARLMEIASLEWKHVDFEEGAIALPSKKGDGRKPHPVSGNVLDILSDIPRLDGSPYVLARINDPTRHITKELVENAWQRVRHHAGIPDVRIHDLRHTVGTFAAQSGSNAFLISHLLRHRNVTITNRYVNHDAHPIRVLSETVGERIEAGLKGEGVRFP</sequence>
<keyword evidence="2" id="KW-0229">DNA integration</keyword>
<accession>A0A1I4CPI8</accession>
<keyword evidence="3" id="KW-0238">DNA-binding</keyword>
<evidence type="ECO:0000256" key="1">
    <source>
        <dbReference type="ARBA" id="ARBA00008857"/>
    </source>
</evidence>
<evidence type="ECO:0000313" key="6">
    <source>
        <dbReference type="EMBL" id="SFK81986.1"/>
    </source>
</evidence>
<gene>
    <name evidence="6" type="ORF">SAMN04488518_109234</name>
</gene>
<dbReference type="InterPro" id="IPR050808">
    <property type="entry name" value="Phage_Integrase"/>
</dbReference>
<proteinExistence type="inferred from homology"/>
<dbReference type="Proteomes" id="UP000199598">
    <property type="component" value="Unassembled WGS sequence"/>
</dbReference>
<evidence type="ECO:0000256" key="2">
    <source>
        <dbReference type="ARBA" id="ARBA00022908"/>
    </source>
</evidence>
<dbReference type="Pfam" id="PF00589">
    <property type="entry name" value="Phage_integrase"/>
    <property type="match status" value="1"/>
</dbReference>
<comment type="caution">
    <text evidence="6">The sequence shown here is derived from an EMBL/GenBank/DDBJ whole genome shotgun (WGS) entry which is preliminary data.</text>
</comment>
<dbReference type="InterPro" id="IPR011010">
    <property type="entry name" value="DNA_brk_join_enz"/>
</dbReference>
<dbReference type="Gene3D" id="1.10.443.10">
    <property type="entry name" value="Intergrase catalytic core"/>
    <property type="match status" value="1"/>
</dbReference>
<dbReference type="PANTHER" id="PTHR30629:SF2">
    <property type="entry name" value="PROPHAGE INTEGRASE INTS-RELATED"/>
    <property type="match status" value="1"/>
</dbReference>
<dbReference type="EMBL" id="FOSK01000009">
    <property type="protein sequence ID" value="SFK81986.1"/>
    <property type="molecule type" value="Genomic_DNA"/>
</dbReference>
<dbReference type="InterPro" id="IPR025166">
    <property type="entry name" value="Integrase_DNA_bind_dom"/>
</dbReference>
<dbReference type="InterPro" id="IPR038488">
    <property type="entry name" value="Integrase_DNA-bd_sf"/>
</dbReference>
<reference evidence="6 7" key="1">
    <citation type="submission" date="2016-10" db="EMBL/GenBank/DDBJ databases">
        <authorList>
            <person name="Varghese N."/>
            <person name="Submissions S."/>
        </authorList>
    </citation>
    <scope>NUCLEOTIDE SEQUENCE [LARGE SCALE GENOMIC DNA]</scope>
    <source>
        <strain evidence="6 7">DSM 16392</strain>
    </source>
</reference>
<comment type="similarity">
    <text evidence="1">Belongs to the 'phage' integrase family.</text>
</comment>
<dbReference type="RefSeq" id="WP_093521507.1">
    <property type="nucleotide sequence ID" value="NZ_FOSK01000009.1"/>
</dbReference>
<dbReference type="SUPFAM" id="SSF56349">
    <property type="entry name" value="DNA breaking-rejoining enzymes"/>
    <property type="match status" value="1"/>
</dbReference>
<dbReference type="CDD" id="cd00796">
    <property type="entry name" value="INT_Rci_Hp1_C"/>
    <property type="match status" value="1"/>
</dbReference>
<feature type="domain" description="Tyr recombinase" evidence="5">
    <location>
        <begin position="198"/>
        <end position="404"/>
    </location>
</feature>
<dbReference type="PANTHER" id="PTHR30629">
    <property type="entry name" value="PROPHAGE INTEGRASE"/>
    <property type="match status" value="1"/>
</dbReference>
<keyword evidence="4" id="KW-0233">DNA recombination</keyword>